<comment type="caution">
    <text evidence="9">The sequence shown here is derived from an EMBL/GenBank/DDBJ whole genome shotgun (WGS) entry which is preliminary data.</text>
</comment>
<evidence type="ECO:0000256" key="4">
    <source>
        <dbReference type="ARBA" id="ARBA00022763"/>
    </source>
</evidence>
<sequence>MKKVFEIVDKVSKTSSRNEKESILKQNINNELLKRTLEYTYNPYKIFNVGSKTFTKKSEIVHSRFNNIFELMDWLLQRNASDETKLEINSYIARQPEDEQEWYKRMLLKDLREGCTESTYNKIWPNLVPTFEVMLAKKFEEHEHKITDDFVVTLKLDGVRCVILKENGQIKLISRQGKLFEDMNELIEELRQLPDNIAYDGELLLRNEKNLSSADLYRETMREISKIGEKYNVEFHCFDMIPMEEFKSGKSKQKCVERKEELNQLLQEYGFKLIKLVPVLYKGRDRAEVFKLLDEAIKNGFEGLMVNQNRPYECKRSDAILKMKKFHEADVRVLEVVEGTGKNVGKLGSILIQFEYEGEHYTCNVGSGFSDAERVRFYDNPEILIGKIVTVGYFELSQNQDDSAYSMRFPTWKGRIREDKNEISMH</sequence>
<protein>
    <submittedName>
        <fullName evidence="9">RNA ligase family protein</fullName>
    </submittedName>
</protein>
<dbReference type="PANTHER" id="PTHR47810">
    <property type="entry name" value="DNA LIGASE"/>
    <property type="match status" value="1"/>
</dbReference>
<dbReference type="GO" id="GO:0016874">
    <property type="term" value="F:ligase activity"/>
    <property type="evidence" value="ECO:0007669"/>
    <property type="project" value="UniProtKB-KW"/>
</dbReference>
<dbReference type="CDD" id="cd07896">
    <property type="entry name" value="Adenylation_kDNA_ligase_like"/>
    <property type="match status" value="1"/>
</dbReference>
<dbReference type="InterPro" id="IPR012310">
    <property type="entry name" value="DNA_ligase_ATP-dep_cent"/>
</dbReference>
<comment type="cofactor">
    <cofactor evidence="1">
        <name>a divalent metal cation</name>
        <dbReference type="ChEBI" id="CHEBI:60240"/>
    </cofactor>
</comment>
<dbReference type="Proteomes" id="UP001580430">
    <property type="component" value="Unassembled WGS sequence"/>
</dbReference>
<evidence type="ECO:0000313" key="9">
    <source>
        <dbReference type="EMBL" id="MFB5758998.1"/>
    </source>
</evidence>
<organism evidence="9 10">
    <name type="scientific">Paenibacillus medicaginis</name>
    <dbReference type="NCBI Taxonomy" id="1470560"/>
    <lineage>
        <taxon>Bacteria</taxon>
        <taxon>Bacillati</taxon>
        <taxon>Bacillota</taxon>
        <taxon>Bacilli</taxon>
        <taxon>Bacillales</taxon>
        <taxon>Paenibacillaceae</taxon>
        <taxon>Paenibacillus</taxon>
    </lineage>
</organism>
<evidence type="ECO:0000313" key="10">
    <source>
        <dbReference type="Proteomes" id="UP001580430"/>
    </source>
</evidence>
<comment type="catalytic activity">
    <reaction evidence="6">
        <text>ATP + (deoxyribonucleotide)n-3'-hydroxyl + 5'-phospho-(deoxyribonucleotide)m = (deoxyribonucleotide)n+m + AMP + diphosphate.</text>
        <dbReference type="EC" id="6.5.1.1"/>
    </reaction>
</comment>
<accession>A0ABV5BVF6</accession>
<evidence type="ECO:0000259" key="8">
    <source>
        <dbReference type="Pfam" id="PF14743"/>
    </source>
</evidence>
<dbReference type="Gene3D" id="3.30.470.30">
    <property type="entry name" value="DNA ligase/mRNA capping enzyme"/>
    <property type="match status" value="1"/>
</dbReference>
<reference evidence="9 10" key="1">
    <citation type="submission" date="2024-09" db="EMBL/GenBank/DDBJ databases">
        <title>Paenibacillus zeirhizospherea sp. nov., isolated from surface of the maize (Zea mays) roots in a horticulture field, Hungary.</title>
        <authorList>
            <person name="Marton D."/>
            <person name="Farkas M."/>
            <person name="Bedics A."/>
            <person name="Toth E."/>
            <person name="Tancsics A."/>
            <person name="Boka K."/>
            <person name="Marati G."/>
            <person name="Kriszt B."/>
            <person name="Cserhati M."/>
        </authorList>
    </citation>
    <scope>NUCLEOTIDE SEQUENCE [LARGE SCALE GENOMIC DNA]</scope>
    <source>
        <strain evidence="9 10">JCM 18446</strain>
    </source>
</reference>
<evidence type="ECO:0000256" key="6">
    <source>
        <dbReference type="ARBA" id="ARBA00034003"/>
    </source>
</evidence>
<dbReference type="SUPFAM" id="SSF50249">
    <property type="entry name" value="Nucleic acid-binding proteins"/>
    <property type="match status" value="1"/>
</dbReference>
<dbReference type="RefSeq" id="WP_375518250.1">
    <property type="nucleotide sequence ID" value="NZ_JBHIRY010000001.1"/>
</dbReference>
<name>A0ABV5BVF6_9BACL</name>
<dbReference type="InterPro" id="IPR012340">
    <property type="entry name" value="NA-bd_OB-fold"/>
</dbReference>
<dbReference type="SUPFAM" id="SSF56091">
    <property type="entry name" value="DNA ligase/mRNA capping enzyme, catalytic domain"/>
    <property type="match status" value="1"/>
</dbReference>
<dbReference type="Pfam" id="PF14743">
    <property type="entry name" value="DNA_ligase_OB_2"/>
    <property type="match status" value="1"/>
</dbReference>
<evidence type="ECO:0000256" key="5">
    <source>
        <dbReference type="ARBA" id="ARBA00023204"/>
    </source>
</evidence>
<dbReference type="CDD" id="cd08041">
    <property type="entry name" value="OBF_kDNA_ligase_like"/>
    <property type="match status" value="1"/>
</dbReference>
<keyword evidence="2 9" id="KW-0436">Ligase</keyword>
<dbReference type="Gene3D" id="2.40.50.140">
    <property type="entry name" value="Nucleic acid-binding proteins"/>
    <property type="match status" value="1"/>
</dbReference>
<dbReference type="EMBL" id="JBHIRY010000001">
    <property type="protein sequence ID" value="MFB5758998.1"/>
    <property type="molecule type" value="Genomic_DNA"/>
</dbReference>
<gene>
    <name evidence="9" type="ORF">ACE5LO_01195</name>
</gene>
<keyword evidence="5" id="KW-0234">DNA repair</keyword>
<feature type="domain" description="ATP-dependent DNA ligase family profile" evidence="7">
    <location>
        <begin position="134"/>
        <end position="324"/>
    </location>
</feature>
<evidence type="ECO:0000259" key="7">
    <source>
        <dbReference type="Pfam" id="PF01068"/>
    </source>
</evidence>
<proteinExistence type="predicted"/>
<feature type="domain" description="DNA ligase OB-like" evidence="8">
    <location>
        <begin position="338"/>
        <end position="412"/>
    </location>
</feature>
<evidence type="ECO:0000256" key="3">
    <source>
        <dbReference type="ARBA" id="ARBA00022705"/>
    </source>
</evidence>
<keyword evidence="4" id="KW-0227">DNA damage</keyword>
<evidence type="ECO:0000256" key="2">
    <source>
        <dbReference type="ARBA" id="ARBA00022598"/>
    </source>
</evidence>
<dbReference type="InterPro" id="IPR050326">
    <property type="entry name" value="NAD_dep_DNA_ligaseB"/>
</dbReference>
<evidence type="ECO:0000256" key="1">
    <source>
        <dbReference type="ARBA" id="ARBA00001968"/>
    </source>
</evidence>
<dbReference type="InterPro" id="IPR029319">
    <property type="entry name" value="DNA_ligase_OB"/>
</dbReference>
<keyword evidence="3" id="KW-0235">DNA replication</keyword>
<keyword evidence="10" id="KW-1185">Reference proteome</keyword>
<dbReference type="PANTHER" id="PTHR47810:SF1">
    <property type="entry name" value="DNA LIGASE B"/>
    <property type="match status" value="1"/>
</dbReference>
<dbReference type="Pfam" id="PF01068">
    <property type="entry name" value="DNA_ligase_A_M"/>
    <property type="match status" value="1"/>
</dbReference>